<keyword evidence="11" id="KW-0249">Electron transport</keyword>
<organism evidence="26 27">
    <name type="scientific">Danionella cerebrum</name>
    <dbReference type="NCBI Taxonomy" id="2873325"/>
    <lineage>
        <taxon>Eukaryota</taxon>
        <taxon>Metazoa</taxon>
        <taxon>Chordata</taxon>
        <taxon>Craniata</taxon>
        <taxon>Vertebrata</taxon>
        <taxon>Euteleostomi</taxon>
        <taxon>Actinopterygii</taxon>
        <taxon>Neopterygii</taxon>
        <taxon>Teleostei</taxon>
        <taxon>Ostariophysi</taxon>
        <taxon>Cypriniformes</taxon>
        <taxon>Danionidae</taxon>
        <taxon>Danioninae</taxon>
        <taxon>Danionella</taxon>
    </lineage>
</organism>
<feature type="transmembrane region" description="Helical" evidence="24">
    <location>
        <begin position="112"/>
        <end position="139"/>
    </location>
</feature>
<dbReference type="GO" id="GO:0005765">
    <property type="term" value="C:lysosomal membrane"/>
    <property type="evidence" value="ECO:0007669"/>
    <property type="project" value="UniProtKB-SubCell"/>
</dbReference>
<dbReference type="GO" id="GO:0031902">
    <property type="term" value="C:late endosome membrane"/>
    <property type="evidence" value="ECO:0007669"/>
    <property type="project" value="UniProtKB-SubCell"/>
</dbReference>
<accession>A0A553MMM4</accession>
<evidence type="ECO:0000256" key="10">
    <source>
        <dbReference type="ARBA" id="ARBA00022967"/>
    </source>
</evidence>
<dbReference type="GO" id="GO:0046872">
    <property type="term" value="F:metal ion binding"/>
    <property type="evidence" value="ECO:0007669"/>
    <property type="project" value="UniProtKB-KW"/>
</dbReference>
<evidence type="ECO:0000256" key="23">
    <source>
        <dbReference type="ARBA" id="ARBA00048457"/>
    </source>
</evidence>
<evidence type="ECO:0000256" key="24">
    <source>
        <dbReference type="SAM" id="Phobius"/>
    </source>
</evidence>
<keyword evidence="14" id="KW-0408">Iron</keyword>
<keyword evidence="16" id="KW-0325">Glycoprotein</keyword>
<keyword evidence="6" id="KW-0349">Heme</keyword>
<keyword evidence="27" id="KW-1185">Reference proteome</keyword>
<comment type="catalytic activity">
    <reaction evidence="23">
        <text>Fe(3+)(out) + L-ascorbate(in) = monodehydro-L-ascorbate radical(in) + Fe(2+)(out) + H(+)</text>
        <dbReference type="Rhea" id="RHEA:30403"/>
        <dbReference type="ChEBI" id="CHEBI:15378"/>
        <dbReference type="ChEBI" id="CHEBI:29033"/>
        <dbReference type="ChEBI" id="CHEBI:29034"/>
        <dbReference type="ChEBI" id="CHEBI:38290"/>
        <dbReference type="ChEBI" id="CHEBI:59513"/>
        <dbReference type="EC" id="7.2.1.3"/>
    </reaction>
    <physiologicalReaction direction="left-to-right" evidence="23">
        <dbReference type="Rhea" id="RHEA:30404"/>
    </physiologicalReaction>
</comment>
<evidence type="ECO:0000259" key="25">
    <source>
        <dbReference type="PROSITE" id="PS50939"/>
    </source>
</evidence>
<evidence type="ECO:0000256" key="17">
    <source>
        <dbReference type="ARBA" id="ARBA00023228"/>
    </source>
</evidence>
<comment type="cofactor">
    <cofactor evidence="1">
        <name>heme b</name>
        <dbReference type="ChEBI" id="CHEBI:60344"/>
    </cofactor>
</comment>
<evidence type="ECO:0000256" key="13">
    <source>
        <dbReference type="ARBA" id="ARBA00023002"/>
    </source>
</evidence>
<feature type="transmembrane region" description="Helical" evidence="24">
    <location>
        <begin position="151"/>
        <end position="171"/>
    </location>
</feature>
<evidence type="ECO:0000256" key="4">
    <source>
        <dbReference type="ARBA" id="ARBA00011738"/>
    </source>
</evidence>
<feature type="non-terminal residue" evidence="26">
    <location>
        <position position="1"/>
    </location>
</feature>
<evidence type="ECO:0000256" key="19">
    <source>
        <dbReference type="ARBA" id="ARBA00040498"/>
    </source>
</evidence>
<evidence type="ECO:0000256" key="9">
    <source>
        <dbReference type="ARBA" id="ARBA00022753"/>
    </source>
</evidence>
<evidence type="ECO:0000256" key="6">
    <source>
        <dbReference type="ARBA" id="ARBA00022617"/>
    </source>
</evidence>
<evidence type="ECO:0000256" key="2">
    <source>
        <dbReference type="ARBA" id="ARBA00004107"/>
    </source>
</evidence>
<evidence type="ECO:0000256" key="5">
    <source>
        <dbReference type="ARBA" id="ARBA00022448"/>
    </source>
</evidence>
<evidence type="ECO:0000256" key="14">
    <source>
        <dbReference type="ARBA" id="ARBA00023004"/>
    </source>
</evidence>
<keyword evidence="13" id="KW-0560">Oxidoreductase</keyword>
<dbReference type="OrthoDB" id="907479at2759"/>
<keyword evidence="5" id="KW-0813">Transport</keyword>
<keyword evidence="8" id="KW-0479">Metal-binding</keyword>
<dbReference type="FunFam" id="1.20.120.1770:FF:000001">
    <property type="entry name" value="Cytochrome b reductase 1"/>
    <property type="match status" value="1"/>
</dbReference>
<dbReference type="PANTHER" id="PTHR10106">
    <property type="entry name" value="CYTOCHROME B561-RELATED"/>
    <property type="match status" value="1"/>
</dbReference>
<dbReference type="AlphaFoldDB" id="A0A553MMM4"/>
<keyword evidence="7 24" id="KW-0812">Transmembrane</keyword>
<evidence type="ECO:0000256" key="21">
    <source>
        <dbReference type="ARBA" id="ARBA00042571"/>
    </source>
</evidence>
<dbReference type="EMBL" id="SRMA01027345">
    <property type="protein sequence ID" value="TRY54429.1"/>
    <property type="molecule type" value="Genomic_DNA"/>
</dbReference>
<comment type="subunit">
    <text evidence="4">Homodimer.</text>
</comment>
<evidence type="ECO:0000313" key="26">
    <source>
        <dbReference type="EMBL" id="TRY54429.1"/>
    </source>
</evidence>
<dbReference type="InterPro" id="IPR006593">
    <property type="entry name" value="Cyt_b561/ferric_Rdtase_TM"/>
</dbReference>
<evidence type="ECO:0000256" key="12">
    <source>
        <dbReference type="ARBA" id="ARBA00022989"/>
    </source>
</evidence>
<keyword evidence="15 24" id="KW-0472">Membrane</keyword>
<comment type="function">
    <text evidence="22">Transmembrane reductase that uses ascorbate as an electron donor in the cytoplasm and transfers electrons across membranes to reduce iron cations Fe(3+) into Fe(2+) in the lumen of the late endosome and lysosome. Reduced iron can then be extruded from the late endosome and lysosome to the cytoplasm by divalent metal-specific transporters. It is therefore most probably involved in endosomal and lysosomal cellular iron homeostasis.</text>
</comment>
<dbReference type="SMART" id="SM00665">
    <property type="entry name" value="B561"/>
    <property type="match status" value="1"/>
</dbReference>
<evidence type="ECO:0000313" key="27">
    <source>
        <dbReference type="Proteomes" id="UP000316079"/>
    </source>
</evidence>
<name>A0A553MMM4_9TELE</name>
<dbReference type="Gene3D" id="1.20.120.1770">
    <property type="match status" value="1"/>
</dbReference>
<evidence type="ECO:0000256" key="22">
    <source>
        <dbReference type="ARBA" id="ARBA00046132"/>
    </source>
</evidence>
<evidence type="ECO:0000256" key="20">
    <source>
        <dbReference type="ARBA" id="ARBA00042550"/>
    </source>
</evidence>
<dbReference type="Pfam" id="PF03188">
    <property type="entry name" value="Cytochrom_B561"/>
    <property type="match status" value="1"/>
</dbReference>
<keyword evidence="10" id="KW-1278">Translocase</keyword>
<dbReference type="PROSITE" id="PS50939">
    <property type="entry name" value="CYTOCHROME_B561"/>
    <property type="match status" value="1"/>
</dbReference>
<reference evidence="26 27" key="1">
    <citation type="journal article" date="2019" name="Sci. Data">
        <title>Hybrid genome assembly and annotation of Danionella translucida.</title>
        <authorList>
            <person name="Kadobianskyi M."/>
            <person name="Schulze L."/>
            <person name="Schuelke M."/>
            <person name="Judkewitz B."/>
        </authorList>
    </citation>
    <scope>NUCLEOTIDE SEQUENCE [LARGE SCALE GENOMIC DNA]</scope>
    <source>
        <strain evidence="26 27">Bolton</strain>
    </source>
</reference>
<gene>
    <name evidence="26" type="ORF">DNTS_023697</name>
</gene>
<keyword evidence="17" id="KW-0458">Lysosome</keyword>
<comment type="subcellular location">
    <subcellularLocation>
        <location evidence="2">Late endosome membrane</location>
        <topology evidence="2">Multi-pass membrane protein</topology>
    </subcellularLocation>
    <subcellularLocation>
        <location evidence="3">Lysosome membrane</location>
        <topology evidence="3">Multi-pass membrane protein</topology>
    </subcellularLocation>
</comment>
<feature type="transmembrane region" description="Helical" evidence="24">
    <location>
        <begin position="77"/>
        <end position="100"/>
    </location>
</feature>
<sequence length="242" mass="26609">DERTCWILHNLSSGRDFGGCLCGACISLELHVPWWICMGWLIQTLQLAPGPHGYRHGAAIVYRIPQTWGHNKLPWKLVHAGLLLLSLILSVVGLCAVFSNHNANRIPNLYSLHSWMGIFTVTLFAAQWVVGFAAFLLPCTPMVLRAFVKPTHIWMGGMILVLSIVSCISGINEKLFFALKGNTNGTQPYSVLPPEAIAANSLGVILVAFGLVVLKILSNQSWQRPELGYSEGVYRPLAYDGS</sequence>
<dbReference type="Proteomes" id="UP000316079">
    <property type="component" value="Unassembled WGS sequence"/>
</dbReference>
<evidence type="ECO:0000256" key="18">
    <source>
        <dbReference type="ARBA" id="ARBA00024225"/>
    </source>
</evidence>
<protein>
    <recommendedName>
        <fullName evidence="19">Lysosomal membrane ascorbate-dependent ferrireductase CYB561A3</fullName>
        <ecNumber evidence="18">7.2.1.3</ecNumber>
    </recommendedName>
    <alternativeName>
        <fullName evidence="21">Cytochrome b ascorbate-dependent protein 3</fullName>
    </alternativeName>
    <alternativeName>
        <fullName evidence="20">Lysosomal cytochrome b</fullName>
    </alternativeName>
</protein>
<evidence type="ECO:0000256" key="11">
    <source>
        <dbReference type="ARBA" id="ARBA00022982"/>
    </source>
</evidence>
<evidence type="ECO:0000256" key="16">
    <source>
        <dbReference type="ARBA" id="ARBA00023180"/>
    </source>
</evidence>
<dbReference type="GO" id="GO:0140571">
    <property type="term" value="F:transmembrane ascorbate ferrireductase activity"/>
    <property type="evidence" value="ECO:0007669"/>
    <property type="project" value="UniProtKB-EC"/>
</dbReference>
<evidence type="ECO:0000256" key="15">
    <source>
        <dbReference type="ARBA" id="ARBA00023136"/>
    </source>
</evidence>
<dbReference type="PANTHER" id="PTHR10106:SF38">
    <property type="entry name" value="LYSOSOMAL MEMBRANE ASCORBATE-DEPENDENT FERRIREDUCTASE CYB561A3"/>
    <property type="match status" value="1"/>
</dbReference>
<dbReference type="EC" id="7.2.1.3" evidence="18"/>
<keyword evidence="12 24" id="KW-1133">Transmembrane helix</keyword>
<evidence type="ECO:0000256" key="8">
    <source>
        <dbReference type="ARBA" id="ARBA00022723"/>
    </source>
</evidence>
<feature type="domain" description="Cytochrome b561" evidence="25">
    <location>
        <begin position="1"/>
        <end position="218"/>
    </location>
</feature>
<evidence type="ECO:0000256" key="1">
    <source>
        <dbReference type="ARBA" id="ARBA00001970"/>
    </source>
</evidence>
<feature type="transmembrane region" description="Helical" evidence="24">
    <location>
        <begin position="197"/>
        <end position="217"/>
    </location>
</feature>
<evidence type="ECO:0000256" key="7">
    <source>
        <dbReference type="ARBA" id="ARBA00022692"/>
    </source>
</evidence>
<comment type="caution">
    <text evidence="26">The sequence shown here is derived from an EMBL/GenBank/DDBJ whole genome shotgun (WGS) entry which is preliminary data.</text>
</comment>
<evidence type="ECO:0000256" key="3">
    <source>
        <dbReference type="ARBA" id="ARBA00004155"/>
    </source>
</evidence>
<dbReference type="InterPro" id="IPR043205">
    <property type="entry name" value="CYB561/CYBRD1-like"/>
</dbReference>
<proteinExistence type="predicted"/>
<keyword evidence="9" id="KW-0967">Endosome</keyword>